<proteinExistence type="predicted"/>
<dbReference type="InterPro" id="IPR016540">
    <property type="entry name" value="UCP008459"/>
</dbReference>
<dbReference type="SUPFAM" id="SSF55021">
    <property type="entry name" value="ACT-like"/>
    <property type="match status" value="2"/>
</dbReference>
<evidence type="ECO:0000313" key="3">
    <source>
        <dbReference type="Proteomes" id="UP001157439"/>
    </source>
</evidence>
<reference evidence="2 3" key="1">
    <citation type="journal article" date="2014" name="Int. J. Syst. Evol. Microbiol.">
        <title>Complete genome sequence of Corynebacterium casei LMG S-19264T (=DSM 44701T), isolated from a smear-ripened cheese.</title>
        <authorList>
            <consortium name="US DOE Joint Genome Institute (JGI-PGF)"/>
            <person name="Walter F."/>
            <person name="Albersmeier A."/>
            <person name="Kalinowski J."/>
            <person name="Ruckert C."/>
        </authorList>
    </citation>
    <scope>NUCLEOTIDE SEQUENCE [LARGE SCALE GENOMIC DNA]</scope>
    <source>
        <strain evidence="2 3">NBRC 112785</strain>
    </source>
</reference>
<organism evidence="2 3">
    <name type="scientific">Paraferrimonas haliotis</name>
    <dbReference type="NCBI Taxonomy" id="2013866"/>
    <lineage>
        <taxon>Bacteria</taxon>
        <taxon>Pseudomonadati</taxon>
        <taxon>Pseudomonadota</taxon>
        <taxon>Gammaproteobacteria</taxon>
        <taxon>Alteromonadales</taxon>
        <taxon>Ferrimonadaceae</taxon>
        <taxon>Paraferrimonas</taxon>
    </lineage>
</organism>
<protein>
    <submittedName>
        <fullName evidence="2">Amino acid-binding protein</fullName>
    </submittedName>
</protein>
<evidence type="ECO:0000313" key="2">
    <source>
        <dbReference type="EMBL" id="GLS84300.1"/>
    </source>
</evidence>
<accession>A0AA37TS19</accession>
<name>A0AA37TS19_9GAMM</name>
<dbReference type="InterPro" id="IPR051719">
    <property type="entry name" value="CASTOR_mTORC1"/>
</dbReference>
<comment type="caution">
    <text evidence="2">The sequence shown here is derived from an EMBL/GenBank/DDBJ whole genome shotgun (WGS) entry which is preliminary data.</text>
</comment>
<dbReference type="AlphaFoldDB" id="A0AA37TS19"/>
<dbReference type="PANTHER" id="PTHR31131:SF6">
    <property type="entry name" value="CASTOR ACT DOMAIN-CONTAINING PROTEIN"/>
    <property type="match status" value="1"/>
</dbReference>
<dbReference type="PIRSF" id="PIRSF008459">
    <property type="entry name" value="UCP008459"/>
    <property type="match status" value="1"/>
</dbReference>
<keyword evidence="3" id="KW-1185">Reference proteome</keyword>
<dbReference type="EMBL" id="BSPO01000003">
    <property type="protein sequence ID" value="GLS84300.1"/>
    <property type="molecule type" value="Genomic_DNA"/>
</dbReference>
<dbReference type="Proteomes" id="UP001157439">
    <property type="component" value="Unassembled WGS sequence"/>
</dbReference>
<dbReference type="Gene3D" id="3.30.2130.10">
    <property type="entry name" value="VC0802-like"/>
    <property type="match status" value="1"/>
</dbReference>
<dbReference type="Pfam" id="PF13840">
    <property type="entry name" value="ACT_7"/>
    <property type="match status" value="1"/>
</dbReference>
<dbReference type="InterPro" id="IPR045865">
    <property type="entry name" value="ACT-like_dom_sf"/>
</dbReference>
<evidence type="ECO:0000259" key="1">
    <source>
        <dbReference type="Pfam" id="PF13840"/>
    </source>
</evidence>
<dbReference type="PANTHER" id="PTHR31131">
    <property type="entry name" value="CHROMOSOME 1, WHOLE GENOME SHOTGUN SEQUENCE"/>
    <property type="match status" value="1"/>
</dbReference>
<dbReference type="InterPro" id="IPR027795">
    <property type="entry name" value="CASTOR_ACT_dom"/>
</dbReference>
<feature type="domain" description="CASTOR ACT" evidence="1">
    <location>
        <begin position="60"/>
        <end position="119"/>
    </location>
</feature>
<sequence length="135" mass="14909">MVQLTLAVLDNEFTVHSFDENHRPDAEIFEQEFYFIGKTQDELSVVVPSSLSLASDAQEAGWCCLEVLGPLGFSMVGIMARLSTTLAEVNISILAISTFDTDYLLVKKKRLADATKALKANGYQVLAKKSQYQEA</sequence>
<gene>
    <name evidence="2" type="ORF">GCM10007894_22770</name>
</gene>